<dbReference type="RefSeq" id="XP_037143295.1">
    <property type="nucleotide sequence ID" value="XM_037287400.1"/>
</dbReference>
<dbReference type="InterPro" id="IPR050302">
    <property type="entry name" value="Rab_GAP_TBC_domain"/>
</dbReference>
<dbReference type="InterPro" id="IPR000195">
    <property type="entry name" value="Rab-GAP-TBC_dom"/>
</dbReference>
<dbReference type="GO" id="GO:0005096">
    <property type="term" value="F:GTPase activator activity"/>
    <property type="evidence" value="ECO:0007669"/>
    <property type="project" value="UniProtKB-KW"/>
</dbReference>
<dbReference type="EMBL" id="CP058605">
    <property type="protein sequence ID" value="QLG71567.1"/>
    <property type="molecule type" value="Genomic_DNA"/>
</dbReference>
<evidence type="ECO:0000313" key="4">
    <source>
        <dbReference type="EMBL" id="QLG71567.1"/>
    </source>
</evidence>
<dbReference type="Gene3D" id="1.10.8.270">
    <property type="entry name" value="putative rabgap domain of human tbc1 domain family member 14 like domains"/>
    <property type="match status" value="1"/>
</dbReference>
<keyword evidence="5" id="KW-1185">Reference proteome</keyword>
<evidence type="ECO:0000256" key="2">
    <source>
        <dbReference type="SAM" id="MobiDB-lite"/>
    </source>
</evidence>
<organism evidence="4 5">
    <name type="scientific">Zygotorulaspora mrakii</name>
    <name type="common">Zygosaccharomyces mrakii</name>
    <dbReference type="NCBI Taxonomy" id="42260"/>
    <lineage>
        <taxon>Eukaryota</taxon>
        <taxon>Fungi</taxon>
        <taxon>Dikarya</taxon>
        <taxon>Ascomycota</taxon>
        <taxon>Saccharomycotina</taxon>
        <taxon>Saccharomycetes</taxon>
        <taxon>Saccharomycetales</taxon>
        <taxon>Saccharomycetaceae</taxon>
        <taxon>Zygotorulaspora</taxon>
    </lineage>
</organism>
<feature type="compositionally biased region" description="Low complexity" evidence="2">
    <location>
        <begin position="873"/>
        <end position="891"/>
    </location>
</feature>
<dbReference type="PANTHER" id="PTHR47219:SF20">
    <property type="entry name" value="TBC1 DOMAIN FAMILY MEMBER 2B"/>
    <property type="match status" value="1"/>
</dbReference>
<evidence type="ECO:0000313" key="5">
    <source>
        <dbReference type="Proteomes" id="UP000509704"/>
    </source>
</evidence>
<dbReference type="PROSITE" id="PS50086">
    <property type="entry name" value="TBC_RABGAP"/>
    <property type="match status" value="1"/>
</dbReference>
<protein>
    <recommendedName>
        <fullName evidence="3">Rab-GAP TBC domain-containing protein</fullName>
    </recommendedName>
</protein>
<dbReference type="Pfam" id="PF02893">
    <property type="entry name" value="GRAM"/>
    <property type="match status" value="1"/>
</dbReference>
<dbReference type="SMART" id="SM00164">
    <property type="entry name" value="TBC"/>
    <property type="match status" value="1"/>
</dbReference>
<feature type="compositionally biased region" description="Basic and acidic residues" evidence="2">
    <location>
        <begin position="946"/>
        <end position="957"/>
    </location>
</feature>
<dbReference type="GO" id="GO:0030427">
    <property type="term" value="C:site of polarized growth"/>
    <property type="evidence" value="ECO:0007669"/>
    <property type="project" value="UniProtKB-ARBA"/>
</dbReference>
<accession>A0A7H9AZF7</accession>
<dbReference type="Gene3D" id="1.10.10.750">
    <property type="entry name" value="Ypt/Rab-GAP domain of gyp1p, domain 1"/>
    <property type="match status" value="1"/>
</dbReference>
<dbReference type="Proteomes" id="UP000509704">
    <property type="component" value="Chromosome 2"/>
</dbReference>
<dbReference type="FunFam" id="1.10.8.270:FF:000015">
    <property type="entry name" value="GTPase activating protein (Gyp2)"/>
    <property type="match status" value="1"/>
</dbReference>
<dbReference type="OrthoDB" id="17687at2759"/>
<dbReference type="AlphaFoldDB" id="A0A7H9AZF7"/>
<dbReference type="KEGG" id="zmk:HG535_0B06110"/>
<dbReference type="GO" id="GO:0031267">
    <property type="term" value="F:small GTPase binding"/>
    <property type="evidence" value="ECO:0007669"/>
    <property type="project" value="TreeGrafter"/>
</dbReference>
<reference evidence="4 5" key="1">
    <citation type="submission" date="2020-07" db="EMBL/GenBank/DDBJ databases">
        <title>The yeast mating-type switching endonuclease HO is a domesticated member of an unorthodox homing genetic element family.</title>
        <authorList>
            <person name="Coughlan A.Y."/>
            <person name="Lombardi L."/>
            <person name="Braun-Galleani S."/>
            <person name="Martos A.R."/>
            <person name="Galeote V."/>
            <person name="Bigey F."/>
            <person name="Dequin S."/>
            <person name="Byrne K.P."/>
            <person name="Wolfe K.H."/>
        </authorList>
    </citation>
    <scope>NUCLEOTIDE SEQUENCE [LARGE SCALE GENOMIC DNA]</scope>
    <source>
        <strain evidence="4 5">NRRL Y-6702</strain>
    </source>
</reference>
<dbReference type="Pfam" id="PF00566">
    <property type="entry name" value="RabGAP-TBC"/>
    <property type="match status" value="1"/>
</dbReference>
<dbReference type="SUPFAM" id="SSF47923">
    <property type="entry name" value="Ypt/Rab-GAP domain of gyp1p"/>
    <property type="match status" value="2"/>
</dbReference>
<dbReference type="InterPro" id="IPR011992">
    <property type="entry name" value="EF-hand-dom_pair"/>
</dbReference>
<feature type="domain" description="Rab-GAP TBC" evidence="3">
    <location>
        <begin position="244"/>
        <end position="432"/>
    </location>
</feature>
<dbReference type="InterPro" id="IPR035969">
    <property type="entry name" value="Rab-GAP_TBC_sf"/>
</dbReference>
<feature type="region of interest" description="Disordered" evidence="2">
    <location>
        <begin position="861"/>
        <end position="957"/>
    </location>
</feature>
<keyword evidence="1" id="KW-0343">GTPase activation</keyword>
<dbReference type="GeneID" id="59235229"/>
<dbReference type="InterPro" id="IPR004182">
    <property type="entry name" value="GRAM"/>
</dbReference>
<proteinExistence type="predicted"/>
<dbReference type="Gene3D" id="1.10.238.10">
    <property type="entry name" value="EF-hand"/>
    <property type="match status" value="1"/>
</dbReference>
<name>A0A7H9AZF7_ZYGMR</name>
<evidence type="ECO:0000256" key="1">
    <source>
        <dbReference type="ARBA" id="ARBA00022468"/>
    </source>
</evidence>
<dbReference type="FunFam" id="1.10.472.80:FF:000051">
    <property type="entry name" value="Probable MDR1-Mac1p interacting protein"/>
    <property type="match status" value="1"/>
</dbReference>
<sequence>MSFFESLRQKAPFLDRIAENFTPAITRDEKFKLEYKLPADENILDDTNADLSFVSAFGKLKELQKVKNTNEQAMAYVYSGKLFLTPHYLLFRDSFDHSSCIMVVNLSAVKRVERATSTAYAFSLLVTLYSGSQIVIQFIGLRYRSEQFCAQMKLRLKDNVPNAKELPEFLASCYSEFLLRKNLLRIKDITVPPAGLGQLYKYPGNPTVAKEKAKLRLWFNYFKEHGANIGIVKNHEFQKLIRIGVPNRLRSEIWELCCGSIYLRQAHRGEYERILKDNEGKSSQAVEEIEKDLKRSLPEYSAYQKEEGIQRLRNVLTAYSWKNPDVGYCQAMNIVVAGLLIYMTEEQAFWCLSNICDIYVPGYYSKTMYGTLLDQKVFEAFVKEKMPVLWEHIVKYDIQMSVVSLPWFLSLFFTSMPLEYAFRIMDIFFLYGSKTLFQVSLAILKVNGDDLLEVEDDGMFIAILKNYFHTLSDSAHPDSSDIKYRQITKFQELLVTAFKEFNVITESIVAQERNRFQKSIFQDIETFVKRTQLRHMPKTFNLSQEQLSNIYDIFYQSIESHKISMGTGSSNMEFEIFIQFLSKFCDWSKPSETDNDPSFRKQKRGFLKRLFKKWDSSRIGELTLYDVVSGLDKLITQDLLESINFFFSLYDEDDDNELLREEVLQISEGLLFLTEPWKTGRYVDELTKKSIENGIAESIVKENGSAITVEQISLPSGVTVDEEKYKSEQTERYLEAASNFLQRSFEYAKPLELSEEINLIDLSDDEDTDSGTKQKNYEAMMANAALDPTHPKVLDLATFRMIILADETYELFFTSTFRNSIHVDEQVDPSEGKEKALRNMFDGIIADGKRVAEEVRRRVDSVATKGSIASSESNSQTLNGSSTTSGTSHISASKDDRMDDVDDFTTEHPNEQEELLSTSWIEMDSAPDPSTNQNRTLRAISAETSSDQKDLIEFETN</sequence>
<dbReference type="Gene3D" id="1.10.472.80">
    <property type="entry name" value="Ypt/Rab-GAP domain of gyp1p, domain 3"/>
    <property type="match status" value="1"/>
</dbReference>
<dbReference type="SMART" id="SM00568">
    <property type="entry name" value="GRAM"/>
    <property type="match status" value="1"/>
</dbReference>
<gene>
    <name evidence="4" type="ORF">HG535_0B06110</name>
</gene>
<dbReference type="SUPFAM" id="SSF47473">
    <property type="entry name" value="EF-hand"/>
    <property type="match status" value="1"/>
</dbReference>
<evidence type="ECO:0000259" key="3">
    <source>
        <dbReference type="PROSITE" id="PS50086"/>
    </source>
</evidence>
<dbReference type="PANTHER" id="PTHR47219">
    <property type="entry name" value="RAB GTPASE-ACTIVATING PROTEIN 1-LIKE"/>
    <property type="match status" value="1"/>
</dbReference>